<evidence type="ECO:0000259" key="2">
    <source>
        <dbReference type="Pfam" id="PF13280"/>
    </source>
</evidence>
<keyword evidence="4" id="KW-0347">Helicase</keyword>
<accession>A0A7M2TGI2</accession>
<evidence type="ECO:0000256" key="1">
    <source>
        <dbReference type="SAM" id="MobiDB-lite"/>
    </source>
</evidence>
<dbReference type="RefSeq" id="WP_189700285.1">
    <property type="nucleotide sequence ID" value="NZ_BMTA01000017.1"/>
</dbReference>
<feature type="domain" description="WYL" evidence="2">
    <location>
        <begin position="807"/>
        <end position="869"/>
    </location>
</feature>
<dbReference type="KEGG" id="schf:IPT68_16415"/>
<dbReference type="Pfam" id="PF13625">
    <property type="entry name" value="Helicase_C_3"/>
    <property type="match status" value="1"/>
</dbReference>
<dbReference type="GO" id="GO:0004386">
    <property type="term" value="F:helicase activity"/>
    <property type="evidence" value="ECO:0007669"/>
    <property type="project" value="UniProtKB-KW"/>
</dbReference>
<dbReference type="InterPro" id="IPR026881">
    <property type="entry name" value="WYL_dom"/>
</dbReference>
<feature type="region of interest" description="Disordered" evidence="1">
    <location>
        <begin position="453"/>
        <end position="478"/>
    </location>
</feature>
<dbReference type="PROSITE" id="PS52050">
    <property type="entry name" value="WYL"/>
    <property type="match status" value="1"/>
</dbReference>
<dbReference type="Pfam" id="PF13280">
    <property type="entry name" value="WYL"/>
    <property type="match status" value="1"/>
</dbReference>
<keyword evidence="4" id="KW-0547">Nucleotide-binding</keyword>
<feature type="region of interest" description="Disordered" evidence="1">
    <location>
        <begin position="783"/>
        <end position="803"/>
    </location>
</feature>
<evidence type="ECO:0000259" key="3">
    <source>
        <dbReference type="Pfam" id="PF13625"/>
    </source>
</evidence>
<reference evidence="4 5" key="1">
    <citation type="submission" date="2020-10" db="EMBL/GenBank/DDBJ databases">
        <title>Streptomyces chromofuscus complate genome analysis.</title>
        <authorList>
            <person name="Anwar N."/>
        </authorList>
    </citation>
    <scope>NUCLEOTIDE SEQUENCE [LARGE SCALE GENOMIC DNA]</scope>
    <source>
        <strain evidence="4 5">DSM 40273</strain>
    </source>
</reference>
<feature type="region of interest" description="Disordered" evidence="1">
    <location>
        <begin position="515"/>
        <end position="535"/>
    </location>
</feature>
<protein>
    <submittedName>
        <fullName evidence="4">Helicase-associated domain-containing protein</fullName>
    </submittedName>
</protein>
<keyword evidence="4" id="KW-0378">Hydrolase</keyword>
<feature type="region of interest" description="Disordered" evidence="1">
    <location>
        <begin position="134"/>
        <end position="154"/>
    </location>
</feature>
<sequence length="875" mass="92426">MSTEDKPVAPRSLAEALRARDDDSLAALLRGRPDLITPVPTDLTQLATRAGTRASVVRALERLDRFALQTAEALAVAADPATYGELLGLMAGDDGDPLVTAALPHALGTLREQALVWGPDDRLRLVRTARELLAPSPQHPSPTGLGPGVQEATAGMSPGRIQELVTAAGLPSTHDAVSAATALTALFTDRARMSALLDKAPAESVEVLERLVWGPPYGQVTADPAPRLRWLLDRGLLLPTAPGTVVLPREVALHLRGGRAHRAPEPVPPPVEASATHRPQVVDATAAGQAYTALATVEELLKDWDEGGPAVLRAGGLSVRDLKRTAVALDVSEPVAAFWVELAYAAGLIASDGEADERYAATPACDEWLEQPAARRWTRLAEAWLTATRTAGLVGGRDAKDRSLAALGPGLDRSAAPEVRHRVLSLLAELPEGAAPVAESVLARLRWERPLRREPQRDAQREPQRDAQREQQRDTGPDAELRIRLARWALSEAELLGVTGRGALSAHGRALLGAPAPAHAPADEPEGPGDKLPVRPQALGHVRAARHPVHPTAPLESLTPAEQSVASATAARLLDPLLPEPLDHVLLQADLTAVAPGPLQRHLADTLDVLADVESKGGATVYRFTPASVRRALDAGRTASDLHAFLTEHSRTPVPQPLAYLIDDVARRHGHLRVGAASAYVRCDDDALLNEILADKRSAGLRLRRLAPTVLAAQSDPATLLEGLRAMGFAPAAESAEGDVLITRAHAHRTPPRTPPEPVPDGPPAPDATLLAAAIRAIRAGDLASTAPRKSPSPASGGALPRTGSAETLATMQAAVLTGQALWIGYVNAEGTASQRVIAPVRVEGGFVTAYDHTADEVRTYPLHRITGVAELAEE</sequence>
<proteinExistence type="predicted"/>
<evidence type="ECO:0000313" key="4">
    <source>
        <dbReference type="EMBL" id="QOV47314.1"/>
    </source>
</evidence>
<evidence type="ECO:0000313" key="5">
    <source>
        <dbReference type="Proteomes" id="UP000594008"/>
    </source>
</evidence>
<gene>
    <name evidence="4" type="ORF">IPT68_16415</name>
</gene>
<feature type="region of interest" description="Disordered" evidence="1">
    <location>
        <begin position="747"/>
        <end position="767"/>
    </location>
</feature>
<dbReference type="Proteomes" id="UP000594008">
    <property type="component" value="Chromosome"/>
</dbReference>
<dbReference type="EMBL" id="CP063374">
    <property type="protein sequence ID" value="QOV47314.1"/>
    <property type="molecule type" value="Genomic_DNA"/>
</dbReference>
<dbReference type="AlphaFoldDB" id="A0A7M2TGI2"/>
<name>A0A7M2TGI2_STRCW</name>
<organism evidence="4 5">
    <name type="scientific">Streptomyces chromofuscus</name>
    <dbReference type="NCBI Taxonomy" id="42881"/>
    <lineage>
        <taxon>Bacteria</taxon>
        <taxon>Bacillati</taxon>
        <taxon>Actinomycetota</taxon>
        <taxon>Actinomycetes</taxon>
        <taxon>Kitasatosporales</taxon>
        <taxon>Streptomycetaceae</taxon>
        <taxon>Streptomyces</taxon>
    </lineage>
</organism>
<keyword evidence="5" id="KW-1185">Reference proteome</keyword>
<dbReference type="InterPro" id="IPR032830">
    <property type="entry name" value="XPB/Ssl2_N"/>
</dbReference>
<feature type="domain" description="Helicase XPB/Ssl2 N-terminal" evidence="3">
    <location>
        <begin position="585"/>
        <end position="707"/>
    </location>
</feature>
<keyword evidence="4" id="KW-0067">ATP-binding</keyword>
<feature type="compositionally biased region" description="Pro residues" evidence="1">
    <location>
        <begin position="752"/>
        <end position="766"/>
    </location>
</feature>